<sequence length="174" mass="18292">MVVVLLLLIVVTLLGLAAMRGTVMQERMSGNVAARAIAFQFAEAALREAESYAADPGRPAPPAVGCSNGLCATVAVGAAFPWENDAFWTTGAGYRASNLEGSSDVDVEVDLLRYVIEDMGEAGTLVGTCTSDIDLSVSDCNSTAVGRYYRITVLSRMNNGTEVMLQSTFQAPVG</sequence>
<evidence type="ECO:0000313" key="3">
    <source>
        <dbReference type="Proteomes" id="UP000241736"/>
    </source>
</evidence>
<accession>A0A2P6M7Z0</accession>
<dbReference type="Proteomes" id="UP000241736">
    <property type="component" value="Unassembled WGS sequence"/>
</dbReference>
<name>A0A2P6M7Z0_9GAMM</name>
<gene>
    <name evidence="2" type="ORF">C6N40_09350</name>
</gene>
<feature type="domain" description="Type 4 fimbrial biogenesis protein PilX N-terminal" evidence="1">
    <location>
        <begin position="2"/>
        <end position="47"/>
    </location>
</feature>
<evidence type="ECO:0000313" key="2">
    <source>
        <dbReference type="EMBL" id="PRH82091.1"/>
    </source>
</evidence>
<protein>
    <submittedName>
        <fullName evidence="2">PilX protein</fullName>
    </submittedName>
</protein>
<evidence type="ECO:0000259" key="1">
    <source>
        <dbReference type="Pfam" id="PF14341"/>
    </source>
</evidence>
<reference evidence="2 3" key="1">
    <citation type="submission" date="2018-03" db="EMBL/GenBank/DDBJ databases">
        <title>Arenimonas caeni sp. nov., isolated from activated sludge.</title>
        <authorList>
            <person name="Liu H."/>
        </authorList>
    </citation>
    <scope>NUCLEOTIDE SEQUENCE [LARGE SCALE GENOMIC DNA]</scope>
    <source>
        <strain evidence="3">z29</strain>
    </source>
</reference>
<dbReference type="EMBL" id="PVLF01000014">
    <property type="protein sequence ID" value="PRH82091.1"/>
    <property type="molecule type" value="Genomic_DNA"/>
</dbReference>
<organism evidence="2 3">
    <name type="scientific">Arenimonas caeni</name>
    <dbReference type="NCBI Taxonomy" id="2058085"/>
    <lineage>
        <taxon>Bacteria</taxon>
        <taxon>Pseudomonadati</taxon>
        <taxon>Pseudomonadota</taxon>
        <taxon>Gammaproteobacteria</taxon>
        <taxon>Lysobacterales</taxon>
        <taxon>Lysobacteraceae</taxon>
        <taxon>Arenimonas</taxon>
    </lineage>
</organism>
<keyword evidence="3" id="KW-1185">Reference proteome</keyword>
<dbReference type="InterPro" id="IPR025746">
    <property type="entry name" value="PilX_N_dom"/>
</dbReference>
<dbReference type="AlphaFoldDB" id="A0A2P6M7Z0"/>
<proteinExistence type="predicted"/>
<dbReference type="Pfam" id="PF14341">
    <property type="entry name" value="PilX_N"/>
    <property type="match status" value="1"/>
</dbReference>
<comment type="caution">
    <text evidence="2">The sequence shown here is derived from an EMBL/GenBank/DDBJ whole genome shotgun (WGS) entry which is preliminary data.</text>
</comment>